<keyword evidence="3" id="KW-1185">Reference proteome</keyword>
<evidence type="ECO:0000256" key="1">
    <source>
        <dbReference type="SAM" id="MobiDB-lite"/>
    </source>
</evidence>
<dbReference type="EMBL" id="MU006222">
    <property type="protein sequence ID" value="KAF2828436.1"/>
    <property type="molecule type" value="Genomic_DNA"/>
</dbReference>
<accession>A0A6A7A5K6</accession>
<evidence type="ECO:0000313" key="3">
    <source>
        <dbReference type="Proteomes" id="UP000799424"/>
    </source>
</evidence>
<name>A0A6A7A5K6_9PLEO</name>
<sequence length="131" mass="15270">MNAQFYQSASYVPDGGTKSEKTRRQEQWNEYQRQQRASMSNIPEDPNHQSSLSRKRADSHQLVSTTHRSRRSVDASHMERIHPVSNDAHPARLSGNFNAPTHVELERDREHRKSLRGVEKLRSRVRGWVRA</sequence>
<feature type="compositionally biased region" description="Polar residues" evidence="1">
    <location>
        <begin position="1"/>
        <end position="10"/>
    </location>
</feature>
<feature type="compositionally biased region" description="Polar residues" evidence="1">
    <location>
        <begin position="28"/>
        <end position="41"/>
    </location>
</feature>
<feature type="compositionally biased region" description="Basic and acidic residues" evidence="1">
    <location>
        <begin position="17"/>
        <end position="27"/>
    </location>
</feature>
<dbReference type="Proteomes" id="UP000799424">
    <property type="component" value="Unassembled WGS sequence"/>
</dbReference>
<feature type="region of interest" description="Disordered" evidence="1">
    <location>
        <begin position="1"/>
        <end position="97"/>
    </location>
</feature>
<proteinExistence type="predicted"/>
<gene>
    <name evidence="2" type="ORF">CC86DRAFT_288438</name>
</gene>
<organism evidence="2 3">
    <name type="scientific">Ophiobolus disseminans</name>
    <dbReference type="NCBI Taxonomy" id="1469910"/>
    <lineage>
        <taxon>Eukaryota</taxon>
        <taxon>Fungi</taxon>
        <taxon>Dikarya</taxon>
        <taxon>Ascomycota</taxon>
        <taxon>Pezizomycotina</taxon>
        <taxon>Dothideomycetes</taxon>
        <taxon>Pleosporomycetidae</taxon>
        <taxon>Pleosporales</taxon>
        <taxon>Pleosporineae</taxon>
        <taxon>Phaeosphaeriaceae</taxon>
        <taxon>Ophiobolus</taxon>
    </lineage>
</organism>
<dbReference type="OrthoDB" id="3679518at2759"/>
<protein>
    <submittedName>
        <fullName evidence="2">Uncharacterized protein</fullName>
    </submittedName>
</protein>
<reference evidence="2" key="1">
    <citation type="journal article" date="2020" name="Stud. Mycol.">
        <title>101 Dothideomycetes genomes: a test case for predicting lifestyles and emergence of pathogens.</title>
        <authorList>
            <person name="Haridas S."/>
            <person name="Albert R."/>
            <person name="Binder M."/>
            <person name="Bloem J."/>
            <person name="Labutti K."/>
            <person name="Salamov A."/>
            <person name="Andreopoulos B."/>
            <person name="Baker S."/>
            <person name="Barry K."/>
            <person name="Bills G."/>
            <person name="Bluhm B."/>
            <person name="Cannon C."/>
            <person name="Castanera R."/>
            <person name="Culley D."/>
            <person name="Daum C."/>
            <person name="Ezra D."/>
            <person name="Gonzalez J."/>
            <person name="Henrissat B."/>
            <person name="Kuo A."/>
            <person name="Liang C."/>
            <person name="Lipzen A."/>
            <person name="Lutzoni F."/>
            <person name="Magnuson J."/>
            <person name="Mondo S."/>
            <person name="Nolan M."/>
            <person name="Ohm R."/>
            <person name="Pangilinan J."/>
            <person name="Park H.-J."/>
            <person name="Ramirez L."/>
            <person name="Alfaro M."/>
            <person name="Sun H."/>
            <person name="Tritt A."/>
            <person name="Yoshinaga Y."/>
            <person name="Zwiers L.-H."/>
            <person name="Turgeon B."/>
            <person name="Goodwin S."/>
            <person name="Spatafora J."/>
            <person name="Crous P."/>
            <person name="Grigoriev I."/>
        </authorList>
    </citation>
    <scope>NUCLEOTIDE SEQUENCE</scope>
    <source>
        <strain evidence="2">CBS 113818</strain>
    </source>
</reference>
<feature type="compositionally biased region" description="Basic and acidic residues" evidence="1">
    <location>
        <begin position="71"/>
        <end position="82"/>
    </location>
</feature>
<dbReference type="AlphaFoldDB" id="A0A6A7A5K6"/>
<evidence type="ECO:0000313" key="2">
    <source>
        <dbReference type="EMBL" id="KAF2828436.1"/>
    </source>
</evidence>